<dbReference type="GO" id="GO:0005886">
    <property type="term" value="C:plasma membrane"/>
    <property type="evidence" value="ECO:0007669"/>
    <property type="project" value="UniProtKB-SubCell"/>
</dbReference>
<feature type="compositionally biased region" description="Basic and acidic residues" evidence="13">
    <location>
        <begin position="571"/>
        <end position="589"/>
    </location>
</feature>
<accession>A0ABD6E3V2</accession>
<dbReference type="Pfam" id="PF00560">
    <property type="entry name" value="LRR_1"/>
    <property type="match status" value="1"/>
</dbReference>
<evidence type="ECO:0000256" key="7">
    <source>
        <dbReference type="ARBA" id="ARBA00022737"/>
    </source>
</evidence>
<dbReference type="Pfam" id="PF13855">
    <property type="entry name" value="LRR_8"/>
    <property type="match status" value="4"/>
</dbReference>
<dbReference type="InterPro" id="IPR003591">
    <property type="entry name" value="Leu-rich_rpt_typical-subtyp"/>
</dbReference>
<sequence>MLYHHLLILTLYVGTVLAVCPSFMRNQTACSCFAYIDGLVIKCDGPDGPSVVEQLKQSPKEIRELSIENANIVEIGRYAFRNLRIKKLVLDNNRIRAINPDAFRGLEFVMLELSIAMNKLTAIPTDSLIAMRALSVLNLRCNNIGDITQPAFRNLSSLIDLNLGCNQICNIEGAVFDDVKQTLQNLILDHNCLTSFPSESVNHLDNLIALHIKYNQLETLEKHQLGNMTSLTILTLTGNKIRSIDKEFAIGLDNLKYLYLGNNNITSLEAEVMGQFTQAQVIELSFNGLAEVTADMFSGLEHLQHLNLDGNNIRDIAPGAFATTPLLLLWLPNNCLSSVAPNMFLGAPFLRQISLANNNIRTIQPLSFAHLANLHTLDLSLNKLKSLQSGAITGSDHLTVRLQENPMVCSQDGFHVMNGREAINLTTEPNLICKTDYLKDVKDDCPKGNSKKPQAPVCCSRTKKIKTSISESLQETIKQEILQPSTTAKPNDADLMNMPISSKKKFNLERFLRLSQKPKDLKLNPTIHRQNQKNDQLPRQEQQPHEQPKLAVTKVNNAGASSPSLRFSKVENQRPARINERRRLIEKNKFPAWMRTRPKDKSKDDMEFSTDKHVETVQSPDLNIRRKV</sequence>
<feature type="compositionally biased region" description="Basic and acidic residues" evidence="13">
    <location>
        <begin position="597"/>
        <end position="613"/>
    </location>
</feature>
<feature type="region of interest" description="Disordered" evidence="13">
    <location>
        <begin position="571"/>
        <end position="613"/>
    </location>
</feature>
<dbReference type="Gene3D" id="3.80.10.10">
    <property type="entry name" value="Ribonuclease Inhibitor"/>
    <property type="match status" value="3"/>
</dbReference>
<keyword evidence="5" id="KW-0812">Transmembrane</keyword>
<keyword evidence="16" id="KW-1185">Reference proteome</keyword>
<reference evidence="15 16" key="1">
    <citation type="submission" date="2024-08" db="EMBL/GenBank/DDBJ databases">
        <title>Gnathostoma spinigerum genome.</title>
        <authorList>
            <person name="Gonzalez-Bertolin B."/>
            <person name="Monzon S."/>
            <person name="Zaballos A."/>
            <person name="Jimenez P."/>
            <person name="Dekumyoy P."/>
            <person name="Varona S."/>
            <person name="Cuesta I."/>
            <person name="Sumanam S."/>
            <person name="Adisakwattana P."/>
            <person name="Gasser R.B."/>
            <person name="Hernandez-Gonzalez A."/>
            <person name="Young N.D."/>
            <person name="Perteguer M.J."/>
        </authorList>
    </citation>
    <scope>NUCLEOTIDE SEQUENCE [LARGE SCALE GENOMIC DNA]</scope>
    <source>
        <strain evidence="15">AL3</strain>
        <tissue evidence="15">Liver</tissue>
    </source>
</reference>
<feature type="signal peptide" evidence="14">
    <location>
        <begin position="1"/>
        <end position="18"/>
    </location>
</feature>
<keyword evidence="10" id="KW-0472">Membrane</keyword>
<dbReference type="SUPFAM" id="SSF52058">
    <property type="entry name" value="L domain-like"/>
    <property type="match status" value="1"/>
</dbReference>
<dbReference type="Proteomes" id="UP001608902">
    <property type="component" value="Unassembled WGS sequence"/>
</dbReference>
<gene>
    <name evidence="15" type="ORF">AB6A40_000834</name>
</gene>
<evidence type="ECO:0000256" key="11">
    <source>
        <dbReference type="ARBA" id="ARBA00023157"/>
    </source>
</evidence>
<evidence type="ECO:0000256" key="8">
    <source>
        <dbReference type="ARBA" id="ARBA00022989"/>
    </source>
</evidence>
<proteinExistence type="predicted"/>
<keyword evidence="2" id="KW-0813">Transport</keyword>
<keyword evidence="7" id="KW-0677">Repeat</keyword>
<evidence type="ECO:0000313" key="15">
    <source>
        <dbReference type="EMBL" id="MFH4974125.1"/>
    </source>
</evidence>
<keyword evidence="3" id="KW-1003">Cell membrane</keyword>
<name>A0ABD6E3V2_9BILA</name>
<evidence type="ECO:0000256" key="2">
    <source>
        <dbReference type="ARBA" id="ARBA00022448"/>
    </source>
</evidence>
<dbReference type="GO" id="GO:0034220">
    <property type="term" value="P:monoatomic ion transmembrane transport"/>
    <property type="evidence" value="ECO:0007669"/>
    <property type="project" value="UniProtKB-KW"/>
</dbReference>
<evidence type="ECO:0000256" key="5">
    <source>
        <dbReference type="ARBA" id="ARBA00022692"/>
    </source>
</evidence>
<keyword evidence="4" id="KW-0433">Leucine-rich repeat</keyword>
<protein>
    <submittedName>
        <fullName evidence="15">Uncharacterized protein</fullName>
    </submittedName>
</protein>
<dbReference type="AlphaFoldDB" id="A0ABD6E3V2"/>
<evidence type="ECO:0000256" key="4">
    <source>
        <dbReference type="ARBA" id="ARBA00022614"/>
    </source>
</evidence>
<comment type="subcellular location">
    <subcellularLocation>
        <location evidence="1">Cell membrane</location>
        <topology evidence="1">Single-pass membrane protein</topology>
    </subcellularLocation>
</comment>
<comment type="caution">
    <text evidence="15">The sequence shown here is derived from an EMBL/GenBank/DDBJ whole genome shotgun (WGS) entry which is preliminary data.</text>
</comment>
<dbReference type="EMBL" id="JBGFUD010000263">
    <property type="protein sequence ID" value="MFH4974125.1"/>
    <property type="molecule type" value="Genomic_DNA"/>
</dbReference>
<dbReference type="InterPro" id="IPR001611">
    <property type="entry name" value="Leu-rich_rpt"/>
</dbReference>
<dbReference type="PANTHER" id="PTHR46473:SF10">
    <property type="entry name" value="LD45603P-RELATED"/>
    <property type="match status" value="1"/>
</dbReference>
<dbReference type="PROSITE" id="PS51450">
    <property type="entry name" value="LRR"/>
    <property type="match status" value="4"/>
</dbReference>
<evidence type="ECO:0000256" key="12">
    <source>
        <dbReference type="ARBA" id="ARBA00023303"/>
    </source>
</evidence>
<evidence type="ECO:0000256" key="14">
    <source>
        <dbReference type="SAM" id="SignalP"/>
    </source>
</evidence>
<evidence type="ECO:0000256" key="6">
    <source>
        <dbReference type="ARBA" id="ARBA00022729"/>
    </source>
</evidence>
<dbReference type="InterPro" id="IPR051432">
    <property type="entry name" value="KCNMA1_auxiliary"/>
</dbReference>
<dbReference type="PANTHER" id="PTHR46473">
    <property type="entry name" value="GH08155P"/>
    <property type="match status" value="1"/>
</dbReference>
<evidence type="ECO:0000256" key="9">
    <source>
        <dbReference type="ARBA" id="ARBA00023065"/>
    </source>
</evidence>
<evidence type="ECO:0000256" key="13">
    <source>
        <dbReference type="SAM" id="MobiDB-lite"/>
    </source>
</evidence>
<keyword evidence="8" id="KW-1133">Transmembrane helix</keyword>
<evidence type="ECO:0000256" key="10">
    <source>
        <dbReference type="ARBA" id="ARBA00023136"/>
    </source>
</evidence>
<evidence type="ECO:0000313" key="16">
    <source>
        <dbReference type="Proteomes" id="UP001608902"/>
    </source>
</evidence>
<organism evidence="15 16">
    <name type="scientific">Gnathostoma spinigerum</name>
    <dbReference type="NCBI Taxonomy" id="75299"/>
    <lineage>
        <taxon>Eukaryota</taxon>
        <taxon>Metazoa</taxon>
        <taxon>Ecdysozoa</taxon>
        <taxon>Nematoda</taxon>
        <taxon>Chromadorea</taxon>
        <taxon>Rhabditida</taxon>
        <taxon>Spirurina</taxon>
        <taxon>Gnathostomatomorpha</taxon>
        <taxon>Gnathostomatoidea</taxon>
        <taxon>Gnathostomatidae</taxon>
        <taxon>Gnathostoma</taxon>
    </lineage>
</organism>
<keyword evidence="6 14" id="KW-0732">Signal</keyword>
<evidence type="ECO:0000256" key="1">
    <source>
        <dbReference type="ARBA" id="ARBA00004162"/>
    </source>
</evidence>
<keyword evidence="9" id="KW-0406">Ion transport</keyword>
<feature type="chain" id="PRO_5044770611" evidence="14">
    <location>
        <begin position="19"/>
        <end position="628"/>
    </location>
</feature>
<keyword evidence="11" id="KW-1015">Disulfide bond</keyword>
<keyword evidence="12" id="KW-0407">Ion channel</keyword>
<dbReference type="SMART" id="SM00369">
    <property type="entry name" value="LRR_TYP"/>
    <property type="match status" value="11"/>
</dbReference>
<dbReference type="InterPro" id="IPR032675">
    <property type="entry name" value="LRR_dom_sf"/>
</dbReference>
<evidence type="ECO:0000256" key="3">
    <source>
        <dbReference type="ARBA" id="ARBA00022475"/>
    </source>
</evidence>